<proteinExistence type="predicted"/>
<keyword evidence="3" id="KW-1185">Reference proteome</keyword>
<gene>
    <name evidence="2" type="ORF">F0562_002017</name>
</gene>
<evidence type="ECO:0000313" key="2">
    <source>
        <dbReference type="EMBL" id="KAA8550333.1"/>
    </source>
</evidence>
<sequence>MAASQTSDRPPEAPAPPEAPKRHGTMADFREKWPTHAASTDVVGETISLGKLAEVTFMTPATDAFNGCVLETCIWEVGEETDDKQICAYYAAAMCCVFNILEPFFKDALKQIVADAKDTIVPASETLIEIDQQVPVAHQPRCLMLFAQMILVLFHNITPSTYANFITNRINALRAVIGMMSTETDLQAFEVDKAQVISTIMGANNCLKKLVLMKLIQVGSTDTQLGAVCANLCCTLAWTEMAGLVFICDMLLLTNSPVLRDPRVASEVMNLAVAFWLITASDYPQYFRILASNHEKMLLERSRFPTLIAVAQRLWAKIYTCASQFVTSVQSSSGLVNELVELHERAIKTNVPLPALQLLTSWSTDFTSSTSNPPDPPPPFISIFMEYMHKTHRNIGSWSSLGSRQNTTTHLIINGLARKPYLTSLSLTKATSNEKHHRRLWGLVLRIHLECIIDLIVGDVADDNIHRVVDGDSRGWKDGTDGVDGGRLLGALAGLFLYAIVGLDSGMDGRFSP</sequence>
<feature type="region of interest" description="Disordered" evidence="1">
    <location>
        <begin position="1"/>
        <end position="24"/>
    </location>
</feature>
<evidence type="ECO:0000256" key="1">
    <source>
        <dbReference type="SAM" id="MobiDB-lite"/>
    </source>
</evidence>
<evidence type="ECO:0000313" key="3">
    <source>
        <dbReference type="Proteomes" id="UP000325577"/>
    </source>
</evidence>
<dbReference type="Proteomes" id="UP000325577">
    <property type="component" value="Linkage Group LG0"/>
</dbReference>
<accession>A0A5J5C4L1</accession>
<dbReference type="AlphaFoldDB" id="A0A5J5C4L1"/>
<name>A0A5J5C4L1_9ASTE</name>
<organism evidence="2 3">
    <name type="scientific">Nyssa sinensis</name>
    <dbReference type="NCBI Taxonomy" id="561372"/>
    <lineage>
        <taxon>Eukaryota</taxon>
        <taxon>Viridiplantae</taxon>
        <taxon>Streptophyta</taxon>
        <taxon>Embryophyta</taxon>
        <taxon>Tracheophyta</taxon>
        <taxon>Spermatophyta</taxon>
        <taxon>Magnoliopsida</taxon>
        <taxon>eudicotyledons</taxon>
        <taxon>Gunneridae</taxon>
        <taxon>Pentapetalae</taxon>
        <taxon>asterids</taxon>
        <taxon>Cornales</taxon>
        <taxon>Nyssaceae</taxon>
        <taxon>Nyssa</taxon>
    </lineage>
</organism>
<reference evidence="2 3" key="1">
    <citation type="submission" date="2019-09" db="EMBL/GenBank/DDBJ databases">
        <title>A chromosome-level genome assembly of the Chinese tupelo Nyssa sinensis.</title>
        <authorList>
            <person name="Yang X."/>
            <person name="Kang M."/>
            <person name="Yang Y."/>
            <person name="Xiong H."/>
            <person name="Wang M."/>
            <person name="Zhang Z."/>
            <person name="Wang Z."/>
            <person name="Wu H."/>
            <person name="Ma T."/>
            <person name="Liu J."/>
            <person name="Xi Z."/>
        </authorList>
    </citation>
    <scope>NUCLEOTIDE SEQUENCE [LARGE SCALE GENOMIC DNA]</scope>
    <source>
        <strain evidence="2">J267</strain>
        <tissue evidence="2">Leaf</tissue>
    </source>
</reference>
<protein>
    <submittedName>
        <fullName evidence="2">Uncharacterized protein</fullName>
    </submittedName>
</protein>
<dbReference type="EMBL" id="CM018031">
    <property type="protein sequence ID" value="KAA8550333.1"/>
    <property type="molecule type" value="Genomic_DNA"/>
</dbReference>
<dbReference type="OrthoDB" id="1380421at2759"/>